<gene>
    <name evidence="3" type="ordered locus">Daci_4669</name>
</gene>
<evidence type="ECO:0000313" key="4">
    <source>
        <dbReference type="Proteomes" id="UP000000784"/>
    </source>
</evidence>
<evidence type="ECO:0000256" key="1">
    <source>
        <dbReference type="SAM" id="MobiDB-lite"/>
    </source>
</evidence>
<organism evidence="3 4">
    <name type="scientific">Delftia acidovorans (strain DSM 14801 / SPH-1)</name>
    <dbReference type="NCBI Taxonomy" id="398578"/>
    <lineage>
        <taxon>Bacteria</taxon>
        <taxon>Pseudomonadati</taxon>
        <taxon>Pseudomonadota</taxon>
        <taxon>Betaproteobacteria</taxon>
        <taxon>Burkholderiales</taxon>
        <taxon>Comamonadaceae</taxon>
        <taxon>Delftia</taxon>
    </lineage>
</organism>
<feature type="signal peptide" evidence="2">
    <location>
        <begin position="1"/>
        <end position="35"/>
    </location>
</feature>
<reference evidence="4" key="2">
    <citation type="submission" date="2007-11" db="EMBL/GenBank/DDBJ databases">
        <title>Complete sequence of Delftia acidovorans DSM 14801 / SPH-1.</title>
        <authorList>
            <person name="Copeland A."/>
            <person name="Lucas S."/>
            <person name="Lapidus A."/>
            <person name="Barry K."/>
            <person name="Glavina del Rio T."/>
            <person name="Dalin E."/>
            <person name="Tice H."/>
            <person name="Pitluck S."/>
            <person name="Lowry S."/>
            <person name="Clum A."/>
            <person name="Schmutz J."/>
            <person name="Larimer F."/>
            <person name="Land M."/>
            <person name="Hauser L."/>
            <person name="Kyrpides N."/>
            <person name="Kim E."/>
            <person name="Schleheck D."/>
            <person name="Richardson P."/>
        </authorList>
    </citation>
    <scope>NUCLEOTIDE SEQUENCE [LARGE SCALE GENOMIC DNA]</scope>
    <source>
        <strain evidence="4">DSM 14801 / SPH-1</strain>
    </source>
</reference>
<evidence type="ECO:0000313" key="3">
    <source>
        <dbReference type="EMBL" id="ABX37298.1"/>
    </source>
</evidence>
<proteinExistence type="predicted"/>
<feature type="chain" id="PRO_5002733336" evidence="2">
    <location>
        <begin position="36"/>
        <end position="93"/>
    </location>
</feature>
<dbReference type="Proteomes" id="UP000000784">
    <property type="component" value="Chromosome"/>
</dbReference>
<dbReference type="KEGG" id="dac:Daci_4669"/>
<sequence>MHSQHFKQQASATRPHSRILTVACASCAMLLQACGATLQASQSASLELPSPPSLSTPQPAQPYSKSWQTEVDAWQSAVQTSRERLMATPLTPR</sequence>
<evidence type="ECO:0000256" key="2">
    <source>
        <dbReference type="SAM" id="SignalP"/>
    </source>
</evidence>
<protein>
    <submittedName>
        <fullName evidence="3">Uncharacterized protein</fullName>
    </submittedName>
</protein>
<dbReference type="AlphaFoldDB" id="A9C3I7"/>
<name>A9C3I7_DELAS</name>
<reference evidence="3 4" key="1">
    <citation type="journal article" date="2004" name="Appl. Environ. Microbiol.">
        <title>Mineralization of individual congeners of linear alkylbenzenesulfonate by defined pairs of heterotrophic bacteria.</title>
        <authorList>
            <person name="Schleheck D."/>
            <person name="Knepper T.P."/>
            <person name="Fischer K."/>
            <person name="Cook A.M."/>
        </authorList>
    </citation>
    <scope>NUCLEOTIDE SEQUENCE [LARGE SCALE GENOMIC DNA]</scope>
    <source>
        <strain evidence="4">DSM 14801 / SPH-1</strain>
    </source>
</reference>
<dbReference type="STRING" id="398578.Daci_4669"/>
<keyword evidence="4" id="KW-1185">Reference proteome</keyword>
<dbReference type="HOGENOM" id="CLU_2394863_0_0_4"/>
<dbReference type="PROSITE" id="PS51257">
    <property type="entry name" value="PROKAR_LIPOPROTEIN"/>
    <property type="match status" value="1"/>
</dbReference>
<dbReference type="EMBL" id="CP000884">
    <property type="protein sequence ID" value="ABX37298.1"/>
    <property type="molecule type" value="Genomic_DNA"/>
</dbReference>
<keyword evidence="2" id="KW-0732">Signal</keyword>
<feature type="region of interest" description="Disordered" evidence="1">
    <location>
        <begin position="41"/>
        <end position="67"/>
    </location>
</feature>
<accession>A9C3I7</accession>